<dbReference type="PIRSF" id="PIRSF039012">
    <property type="entry name" value="ASP"/>
    <property type="match status" value="1"/>
</dbReference>
<dbReference type="CDD" id="cd06251">
    <property type="entry name" value="M14_ASTE_ASPA-like"/>
    <property type="match status" value="1"/>
</dbReference>
<comment type="caution">
    <text evidence="6">The sequence shown here is derived from an EMBL/GenBank/DDBJ whole genome shotgun (WGS) entry which is preliminary data.</text>
</comment>
<sequence length="362" mass="39511">MPNPIKPKREAADNLSRQAFEIGGQSVLPGTKQTIQLPMSLLSTHTPMTIPVQVVHGKKDGPRLFVSAAIHGDELNGVEIIRRVLKSPRLTRLRGTLIAVPIVNVFGFISQSRYLPDRRDLNRSFPGNPKGSLTAQLAHVFFKEVVSRCTHGIDLHTGAIHRTNLPQIRANLDGPGMEELAQAFAAPLVLHSNLRDGSLRLAATEKDIPTMLYEAGEALRFDELSIRVGVRGIIRVMQALEMLTPPPSPHKSIVSRSSYWVRAPTGGILRTRLRNGVLIKTNERLGTIADPFGESETTVSSGEAGILIGRANLPVVNQGDAIFHIAHVHDATSAEKVVEGFHEQLDQNIDVEVEALLPPHSP</sequence>
<protein>
    <submittedName>
        <fullName evidence="6">Succinylglutamate desuccinylase/aspartoacylase family protein</fullName>
    </submittedName>
</protein>
<reference evidence="6 7" key="1">
    <citation type="journal article" date="2023" name="ISME J.">
        <title>Cultivation and genomic characterization of novel and ubiquitous marine nitrite-oxidizing bacteria from the Nitrospirales.</title>
        <authorList>
            <person name="Mueller A.J."/>
            <person name="Daebeler A."/>
            <person name="Herbold C.W."/>
            <person name="Kirkegaard R.H."/>
            <person name="Daims H."/>
        </authorList>
    </citation>
    <scope>NUCLEOTIDE SEQUENCE [LARGE SCALE GENOMIC DNA]</scope>
    <source>
        <strain evidence="6 7">EB</strain>
    </source>
</reference>
<name>A0ABU3K5T1_9BACT</name>
<evidence type="ECO:0000256" key="4">
    <source>
        <dbReference type="ARBA" id="ARBA00022833"/>
    </source>
</evidence>
<dbReference type="Pfam" id="PF24827">
    <property type="entry name" value="AstE_AspA_cat"/>
    <property type="match status" value="1"/>
</dbReference>
<proteinExistence type="predicted"/>
<feature type="domain" description="Succinylglutamate desuccinylase/Aspartoacylase catalytic" evidence="5">
    <location>
        <begin position="60"/>
        <end position="239"/>
    </location>
</feature>
<dbReference type="InterPro" id="IPR055438">
    <property type="entry name" value="AstE_AspA_cat"/>
</dbReference>
<gene>
    <name evidence="6" type="ORF">PPG34_05285</name>
</gene>
<dbReference type="Gene3D" id="3.40.630.10">
    <property type="entry name" value="Zn peptidases"/>
    <property type="match status" value="1"/>
</dbReference>
<evidence type="ECO:0000256" key="3">
    <source>
        <dbReference type="ARBA" id="ARBA00022801"/>
    </source>
</evidence>
<dbReference type="RefSeq" id="WP_313832103.1">
    <property type="nucleotide sequence ID" value="NZ_JAQOUE010000001.1"/>
</dbReference>
<evidence type="ECO:0000313" key="6">
    <source>
        <dbReference type="EMBL" id="MDT7041755.1"/>
    </source>
</evidence>
<keyword evidence="2" id="KW-0479">Metal-binding</keyword>
<dbReference type="Proteomes" id="UP001250932">
    <property type="component" value="Unassembled WGS sequence"/>
</dbReference>
<dbReference type="SUPFAM" id="SSF53187">
    <property type="entry name" value="Zn-dependent exopeptidases"/>
    <property type="match status" value="1"/>
</dbReference>
<keyword evidence="7" id="KW-1185">Reference proteome</keyword>
<accession>A0ABU3K5T1</accession>
<organism evidence="6 7">
    <name type="scientific">Candidatus Nitronereus thalassa</name>
    <dbReference type="NCBI Taxonomy" id="3020898"/>
    <lineage>
        <taxon>Bacteria</taxon>
        <taxon>Pseudomonadati</taxon>
        <taxon>Nitrospirota</taxon>
        <taxon>Nitrospiria</taxon>
        <taxon>Nitrospirales</taxon>
        <taxon>Nitrospiraceae</taxon>
        <taxon>Candidatus Nitronereus</taxon>
    </lineage>
</organism>
<evidence type="ECO:0000313" key="7">
    <source>
        <dbReference type="Proteomes" id="UP001250932"/>
    </source>
</evidence>
<keyword evidence="4" id="KW-0862">Zinc</keyword>
<dbReference type="InterPro" id="IPR043795">
    <property type="entry name" value="N-alpha-Ac-DABA-like"/>
</dbReference>
<dbReference type="PANTHER" id="PTHR37326">
    <property type="entry name" value="BLL3975 PROTEIN"/>
    <property type="match status" value="1"/>
</dbReference>
<dbReference type="EMBL" id="JAQOUE010000001">
    <property type="protein sequence ID" value="MDT7041755.1"/>
    <property type="molecule type" value="Genomic_DNA"/>
</dbReference>
<keyword evidence="3" id="KW-0378">Hydrolase</keyword>
<evidence type="ECO:0000259" key="5">
    <source>
        <dbReference type="Pfam" id="PF24827"/>
    </source>
</evidence>
<comment type="cofactor">
    <cofactor evidence="1">
        <name>Zn(2+)</name>
        <dbReference type="ChEBI" id="CHEBI:29105"/>
    </cofactor>
</comment>
<evidence type="ECO:0000256" key="1">
    <source>
        <dbReference type="ARBA" id="ARBA00001947"/>
    </source>
</evidence>
<dbReference type="InterPro" id="IPR053138">
    <property type="entry name" value="N-alpha-Ac-DABA_deacetylase"/>
</dbReference>
<dbReference type="PANTHER" id="PTHR37326:SF2">
    <property type="entry name" value="SUCCINYLGLUTAMATE DESUCCINYLASE_ASPARTOACYLASE FAMILY PROTEIN"/>
    <property type="match status" value="1"/>
</dbReference>
<evidence type="ECO:0000256" key="2">
    <source>
        <dbReference type="ARBA" id="ARBA00022723"/>
    </source>
</evidence>